<evidence type="ECO:0000256" key="7">
    <source>
        <dbReference type="SAM" id="SignalP"/>
    </source>
</evidence>
<name>A0A3S0VAM1_9GAMM</name>
<dbReference type="GO" id="GO:0043103">
    <property type="term" value="P:hypoxanthine salvage"/>
    <property type="evidence" value="ECO:0007669"/>
    <property type="project" value="TreeGrafter"/>
</dbReference>
<evidence type="ECO:0000313" key="9">
    <source>
        <dbReference type="EMBL" id="RUQ88057.1"/>
    </source>
</evidence>
<sequence length="497" mass="56453">MRLYKSWLFIFFIFFVQQATADVVAHFNRIKSDPNALYAFLKNMPKGGELHYHLAGGAYPETMVALAAQGNYCLNKNTLALNKTVELCHGVKSSDIYSQPELYHQIIRAWSLKDFVAGQESSHDHFFASFFKFMQIVADFRPQLLAEIIKRAASQQALYLEVMILPDNAHSASFAHLIQNATSFAEKKRLLLTHPEFKKNIQHTITESARILKETRQILGCDKNPHLPACKVTVKFQYYILREQAPDNMFAQAVNAFAAASASPDLVGVNLVQAEDGIISLRDYRMHMQVMQFLHQIYPNVHISLHAGEMAPTAVPPEDLRFHIHDAIFTGHAERIGHGVDIAYENQAERIVQYMAERPIPVEINLISNQKILQISGKNHPLLYYLAHHVPVVLSTDDEGILRTDLTQQYVEAVMTHGIGYHELKTINRNALTYSFLPGKSIWKDAKHSLPIAACENLENPTCLEFIKTNEKARIQWQLEKQLSAFEKSFAASHEFT</sequence>
<dbReference type="SUPFAM" id="SSF51556">
    <property type="entry name" value="Metallo-dependent hydrolases"/>
    <property type="match status" value="1"/>
</dbReference>
<reference evidence="9 10" key="1">
    <citation type="submission" date="2018-12" db="EMBL/GenBank/DDBJ databases">
        <title>Legionella sp,whole genome shotgun sequence.</title>
        <authorList>
            <person name="Wu H."/>
        </authorList>
    </citation>
    <scope>NUCLEOTIDE SEQUENCE [LARGE SCALE GENOMIC DNA]</scope>
    <source>
        <strain evidence="10">km714</strain>
    </source>
</reference>
<dbReference type="PANTHER" id="PTHR11409:SF43">
    <property type="entry name" value="ADENOSINE DEAMINASE"/>
    <property type="match status" value="1"/>
</dbReference>
<feature type="chain" id="PRO_5018560140" description="adenosine deaminase" evidence="7">
    <location>
        <begin position="22"/>
        <end position="497"/>
    </location>
</feature>
<evidence type="ECO:0000256" key="4">
    <source>
        <dbReference type="ARBA" id="ARBA00022723"/>
    </source>
</evidence>
<dbReference type="GO" id="GO:0046872">
    <property type="term" value="F:metal ion binding"/>
    <property type="evidence" value="ECO:0007669"/>
    <property type="project" value="UniProtKB-KW"/>
</dbReference>
<dbReference type="EMBL" id="RZGR01000015">
    <property type="protein sequence ID" value="RUQ88057.1"/>
    <property type="molecule type" value="Genomic_DNA"/>
</dbReference>
<comment type="cofactor">
    <cofactor evidence="1">
        <name>Zn(2+)</name>
        <dbReference type="ChEBI" id="CHEBI:29105"/>
    </cofactor>
</comment>
<evidence type="ECO:0000256" key="1">
    <source>
        <dbReference type="ARBA" id="ARBA00001947"/>
    </source>
</evidence>
<protein>
    <recommendedName>
        <fullName evidence="3">adenosine deaminase</fullName>
        <ecNumber evidence="3">3.5.4.4</ecNumber>
    </recommendedName>
</protein>
<evidence type="ECO:0000256" key="2">
    <source>
        <dbReference type="ARBA" id="ARBA00006676"/>
    </source>
</evidence>
<dbReference type="GO" id="GO:0004000">
    <property type="term" value="F:adenosine deaminase activity"/>
    <property type="evidence" value="ECO:0007669"/>
    <property type="project" value="TreeGrafter"/>
</dbReference>
<evidence type="ECO:0000256" key="3">
    <source>
        <dbReference type="ARBA" id="ARBA00012784"/>
    </source>
</evidence>
<evidence type="ECO:0000256" key="5">
    <source>
        <dbReference type="ARBA" id="ARBA00022801"/>
    </source>
</evidence>
<accession>A0A3S0VAM1</accession>
<dbReference type="InterPro" id="IPR001365">
    <property type="entry name" value="A_deaminase_dom"/>
</dbReference>
<keyword evidence="7" id="KW-0732">Signal</keyword>
<evidence type="ECO:0000259" key="8">
    <source>
        <dbReference type="Pfam" id="PF00962"/>
    </source>
</evidence>
<dbReference type="EC" id="3.5.4.4" evidence="3"/>
<dbReference type="Proteomes" id="UP000288012">
    <property type="component" value="Unassembled WGS sequence"/>
</dbReference>
<feature type="domain" description="Adenosine deaminase" evidence="8">
    <location>
        <begin position="125"/>
        <end position="440"/>
    </location>
</feature>
<dbReference type="RefSeq" id="WP_127057043.1">
    <property type="nucleotide sequence ID" value="NZ_RZGR01000015.1"/>
</dbReference>
<dbReference type="GO" id="GO:0005829">
    <property type="term" value="C:cytosol"/>
    <property type="evidence" value="ECO:0007669"/>
    <property type="project" value="TreeGrafter"/>
</dbReference>
<dbReference type="GO" id="GO:0006154">
    <property type="term" value="P:adenosine catabolic process"/>
    <property type="evidence" value="ECO:0007669"/>
    <property type="project" value="TreeGrafter"/>
</dbReference>
<dbReference type="Gene3D" id="3.20.20.140">
    <property type="entry name" value="Metal-dependent hydrolases"/>
    <property type="match status" value="1"/>
</dbReference>
<keyword evidence="5" id="KW-0378">Hydrolase</keyword>
<dbReference type="Pfam" id="PF00962">
    <property type="entry name" value="A_deaminase"/>
    <property type="match status" value="1"/>
</dbReference>
<evidence type="ECO:0000313" key="10">
    <source>
        <dbReference type="Proteomes" id="UP000288012"/>
    </source>
</evidence>
<comment type="similarity">
    <text evidence="2">Belongs to the metallo-dependent hydrolases superfamily. Adenosine and AMP deaminases family.</text>
</comment>
<feature type="signal peptide" evidence="7">
    <location>
        <begin position="1"/>
        <end position="21"/>
    </location>
</feature>
<dbReference type="AlphaFoldDB" id="A0A3S0VAM1"/>
<dbReference type="GO" id="GO:0046103">
    <property type="term" value="P:inosine biosynthetic process"/>
    <property type="evidence" value="ECO:0007669"/>
    <property type="project" value="TreeGrafter"/>
</dbReference>
<keyword evidence="10" id="KW-1185">Reference proteome</keyword>
<proteinExistence type="inferred from homology"/>
<dbReference type="PANTHER" id="PTHR11409">
    <property type="entry name" value="ADENOSINE DEAMINASE"/>
    <property type="match status" value="1"/>
</dbReference>
<organism evidence="9 10">
    <name type="scientific">Legionella septentrionalis</name>
    <dbReference type="NCBI Taxonomy" id="2498109"/>
    <lineage>
        <taxon>Bacteria</taxon>
        <taxon>Pseudomonadati</taxon>
        <taxon>Pseudomonadota</taxon>
        <taxon>Gammaproteobacteria</taxon>
        <taxon>Legionellales</taxon>
        <taxon>Legionellaceae</taxon>
        <taxon>Legionella</taxon>
    </lineage>
</organism>
<dbReference type="InterPro" id="IPR006330">
    <property type="entry name" value="Ado/ade_deaminase"/>
</dbReference>
<keyword evidence="6" id="KW-0862">Zinc</keyword>
<evidence type="ECO:0000256" key="6">
    <source>
        <dbReference type="ARBA" id="ARBA00022833"/>
    </source>
</evidence>
<keyword evidence="4" id="KW-0479">Metal-binding</keyword>
<comment type="caution">
    <text evidence="9">The sequence shown here is derived from an EMBL/GenBank/DDBJ whole genome shotgun (WGS) entry which is preliminary data.</text>
</comment>
<gene>
    <name evidence="9" type="ORF">EKM59_06310</name>
</gene>
<dbReference type="InterPro" id="IPR032466">
    <property type="entry name" value="Metal_Hydrolase"/>
</dbReference>